<evidence type="ECO:0000313" key="2">
    <source>
        <dbReference type="Ensembl" id="ENSAPLP00000019002.1"/>
    </source>
</evidence>
<evidence type="ECO:0000313" key="3">
    <source>
        <dbReference type="Proteomes" id="UP000016666"/>
    </source>
</evidence>
<dbReference type="GeneTree" id="ENSGT01010000224580"/>
<proteinExistence type="predicted"/>
<reference evidence="2" key="3">
    <citation type="submission" date="2025-09" db="UniProtKB">
        <authorList>
            <consortium name="Ensembl"/>
        </authorList>
    </citation>
    <scope>IDENTIFICATION</scope>
</reference>
<protein>
    <submittedName>
        <fullName evidence="2">Uncharacterized protein</fullName>
    </submittedName>
</protein>
<feature type="compositionally biased region" description="Low complexity" evidence="1">
    <location>
        <begin position="15"/>
        <end position="29"/>
    </location>
</feature>
<dbReference type="AlphaFoldDB" id="A0A493SZH9"/>
<reference evidence="2" key="2">
    <citation type="submission" date="2025-08" db="UniProtKB">
        <authorList>
            <consortium name="Ensembl"/>
        </authorList>
    </citation>
    <scope>IDENTIFICATION</scope>
</reference>
<keyword evidence="3" id="KW-1185">Reference proteome</keyword>
<evidence type="ECO:0000256" key="1">
    <source>
        <dbReference type="SAM" id="MobiDB-lite"/>
    </source>
</evidence>
<accession>A0A493SZH9</accession>
<feature type="region of interest" description="Disordered" evidence="1">
    <location>
        <begin position="1"/>
        <end position="36"/>
    </location>
</feature>
<reference evidence="3" key="1">
    <citation type="submission" date="2017-10" db="EMBL/GenBank/DDBJ databases">
        <title>A new Pekin duck reference genome.</title>
        <authorList>
            <person name="Hou Z.-C."/>
            <person name="Zhou Z.-K."/>
            <person name="Zhu F."/>
            <person name="Hou S.-S."/>
        </authorList>
    </citation>
    <scope>NUCLEOTIDE SEQUENCE [LARGE SCALE GENOMIC DNA]</scope>
</reference>
<sequence>MGDRDTGDTPNSFLCSAAPAAPSPCGAPGDTPGDIPVSPSPCPLTHPIRCHPVPRAGGTATVNEGANEATGGVPAPGRPRCIRAGWAQAPARVTSGSVLPMGKFTGGTRAPIQDTVPGAGCGPPRPVLQSPPQPPPKLRWPHACPKMSGSARTGQPHASIAAGRGPPAAAFTFPPWSSWGAEPPCTPAASSKPHCMHVISSKPCCTLTASSKPRCMHVTCSKPYCTLGASSELHCSKPCCILAASSKPCCMHVISSKPCCTLTASSKPCCMHVTCSNPCCALTACTKPHCTLAASSKPCSCCAR</sequence>
<dbReference type="Proteomes" id="UP000016666">
    <property type="component" value="Unassembled WGS sequence"/>
</dbReference>
<name>A0A493SZH9_ANAPP</name>
<organism evidence="2 3">
    <name type="scientific">Anas platyrhynchos platyrhynchos</name>
    <name type="common">Northern mallard</name>
    <dbReference type="NCBI Taxonomy" id="8840"/>
    <lineage>
        <taxon>Eukaryota</taxon>
        <taxon>Metazoa</taxon>
        <taxon>Chordata</taxon>
        <taxon>Craniata</taxon>
        <taxon>Vertebrata</taxon>
        <taxon>Euteleostomi</taxon>
        <taxon>Archelosauria</taxon>
        <taxon>Archosauria</taxon>
        <taxon>Dinosauria</taxon>
        <taxon>Saurischia</taxon>
        <taxon>Theropoda</taxon>
        <taxon>Coelurosauria</taxon>
        <taxon>Aves</taxon>
        <taxon>Neognathae</taxon>
        <taxon>Galloanserae</taxon>
        <taxon>Anseriformes</taxon>
        <taxon>Anatidae</taxon>
        <taxon>Anatinae</taxon>
        <taxon>Anas</taxon>
    </lineage>
</organism>
<dbReference type="Ensembl" id="ENSAPLT00000039807.1">
    <property type="protein sequence ID" value="ENSAPLP00000019002.1"/>
    <property type="gene ID" value="ENSAPLG00000025630.1"/>
</dbReference>